<dbReference type="RefSeq" id="WP_013215505.1">
    <property type="nucleotide sequence ID" value="NC_014313.1"/>
</dbReference>
<sequence>MTDEPVLIAAFSGRALAQSARRAGYRPLVADAFGDLDTRNAAAAVQVIDGAMATGFRTKPLIQALDALAASSETKPVGLILGSGFEDKPRLITTLASRYPLIGNDATTYKACKDPAVFFAKLDALGIAHPETHSNPPTDPEGWLTKRIGGSGGRHIRICDATTSERRRRYFQKRISGDRLSVGGVFGTHRTRIALSRQWIAPSPEQPFRFGGAVSIPDVAPKLRNKLESAARDVASAFRIVGMASFDFIVSDGTPHLLEVNPRPGASLDVLDDDKGSLFRAHVAACLGVAETGATPDAPTSARAMAILHADRGALTLRATQWPVWSADRGPPGTYIPKGAPLASVFADAATADAAEALARARLAELEDLIYEHS</sequence>
<evidence type="ECO:0000256" key="1">
    <source>
        <dbReference type="PROSITE-ProRule" id="PRU00409"/>
    </source>
</evidence>
<dbReference type="KEGG" id="hdn:Hden_1478"/>
<dbReference type="InterPro" id="IPR016677">
    <property type="entry name" value="UCP016817_carboligase"/>
</dbReference>
<dbReference type="InterPro" id="IPR003806">
    <property type="entry name" value="ATP-grasp_PylC-type"/>
</dbReference>
<keyword evidence="1" id="KW-0067">ATP-binding</keyword>
<reference evidence="4" key="1">
    <citation type="journal article" date="2011" name="J. Bacteriol.">
        <title>Genome sequences of eight morphologically diverse alphaproteobacteria.</title>
        <authorList>
            <consortium name="US DOE Joint Genome Institute"/>
            <person name="Brown P.J."/>
            <person name="Kysela D.T."/>
            <person name="Buechlein A."/>
            <person name="Hemmerich C."/>
            <person name="Brun Y.V."/>
        </authorList>
    </citation>
    <scope>NUCLEOTIDE SEQUENCE [LARGE SCALE GENOMIC DNA]</scope>
    <source>
        <strain evidence="4">ATCC 51888 / DSM 1869 / NCIB 11706 / TK 0415</strain>
    </source>
</reference>
<dbReference type="HOGENOM" id="CLU_057102_1_0_5"/>
<feature type="domain" description="ATP-grasp" evidence="2">
    <location>
        <begin position="219"/>
        <end position="287"/>
    </location>
</feature>
<dbReference type="GO" id="GO:0005524">
    <property type="term" value="F:ATP binding"/>
    <property type="evidence" value="ECO:0007669"/>
    <property type="project" value="UniProtKB-UniRule"/>
</dbReference>
<evidence type="ECO:0000313" key="3">
    <source>
        <dbReference type="EMBL" id="ADJ23290.1"/>
    </source>
</evidence>
<organism evidence="3 4">
    <name type="scientific">Hyphomicrobium denitrificans (strain ATCC 51888 / DSM 1869 / NCIMB 11706 / TK 0415)</name>
    <dbReference type="NCBI Taxonomy" id="582899"/>
    <lineage>
        <taxon>Bacteria</taxon>
        <taxon>Pseudomonadati</taxon>
        <taxon>Pseudomonadota</taxon>
        <taxon>Alphaproteobacteria</taxon>
        <taxon>Hyphomicrobiales</taxon>
        <taxon>Hyphomicrobiaceae</taxon>
        <taxon>Hyphomicrobium</taxon>
    </lineage>
</organism>
<dbReference type="STRING" id="582899.Hden_1478"/>
<dbReference type="PROSITE" id="PS50975">
    <property type="entry name" value="ATP_GRASP"/>
    <property type="match status" value="1"/>
</dbReference>
<dbReference type="AlphaFoldDB" id="D8JXT1"/>
<proteinExistence type="predicted"/>
<gene>
    <name evidence="3" type="ordered locus">Hden_1478</name>
</gene>
<dbReference type="Proteomes" id="UP000002033">
    <property type="component" value="Chromosome"/>
</dbReference>
<dbReference type="GO" id="GO:0046872">
    <property type="term" value="F:metal ion binding"/>
    <property type="evidence" value="ECO:0007669"/>
    <property type="project" value="InterPro"/>
</dbReference>
<evidence type="ECO:0000259" key="2">
    <source>
        <dbReference type="PROSITE" id="PS50975"/>
    </source>
</evidence>
<dbReference type="InterPro" id="IPR011761">
    <property type="entry name" value="ATP-grasp"/>
</dbReference>
<dbReference type="SUPFAM" id="SSF56059">
    <property type="entry name" value="Glutathione synthetase ATP-binding domain-like"/>
    <property type="match status" value="1"/>
</dbReference>
<keyword evidence="4" id="KW-1185">Reference proteome</keyword>
<dbReference type="EMBL" id="CP002083">
    <property type="protein sequence ID" value="ADJ23290.1"/>
    <property type="molecule type" value="Genomic_DNA"/>
</dbReference>
<dbReference type="Pfam" id="PF02655">
    <property type="entry name" value="ATP-grasp_3"/>
    <property type="match status" value="1"/>
</dbReference>
<protein>
    <recommendedName>
        <fullName evidence="2">ATP-grasp domain-containing protein</fullName>
    </recommendedName>
</protein>
<evidence type="ECO:0000313" key="4">
    <source>
        <dbReference type="Proteomes" id="UP000002033"/>
    </source>
</evidence>
<name>D8JXT1_HYPDA</name>
<keyword evidence="1" id="KW-0547">Nucleotide-binding</keyword>
<dbReference type="OrthoDB" id="1804072at2"/>
<dbReference type="Gene3D" id="3.30.470.20">
    <property type="entry name" value="ATP-grasp fold, B domain"/>
    <property type="match status" value="1"/>
</dbReference>
<dbReference type="PIRSF" id="PIRSF016817">
    <property type="entry name" value="UCP016817_carboligase"/>
    <property type="match status" value="1"/>
</dbReference>
<dbReference type="eggNOG" id="COG2232">
    <property type="taxonomic scope" value="Bacteria"/>
</dbReference>
<accession>D8JXT1</accession>